<feature type="compositionally biased region" description="Gly residues" evidence="14">
    <location>
        <begin position="282"/>
        <end position="300"/>
    </location>
</feature>
<evidence type="ECO:0000313" key="18">
    <source>
        <dbReference type="Proteomes" id="UP000031575"/>
    </source>
</evidence>
<feature type="region of interest" description="Disordered" evidence="14">
    <location>
        <begin position="194"/>
        <end position="250"/>
    </location>
</feature>
<keyword evidence="5" id="KW-0109">Calcium transport</keyword>
<organism evidence="17 18">
    <name type="scientific">Sporothrix brasiliensis 5110</name>
    <dbReference type="NCBI Taxonomy" id="1398154"/>
    <lineage>
        <taxon>Eukaryota</taxon>
        <taxon>Fungi</taxon>
        <taxon>Dikarya</taxon>
        <taxon>Ascomycota</taxon>
        <taxon>Pezizomycotina</taxon>
        <taxon>Sordariomycetes</taxon>
        <taxon>Sordariomycetidae</taxon>
        <taxon>Ophiostomatales</taxon>
        <taxon>Ophiostomataceae</taxon>
        <taxon>Sporothrix</taxon>
    </lineage>
</organism>
<reference evidence="17 18" key="1">
    <citation type="journal article" date="2014" name="BMC Genomics">
        <title>Comparative genomics of the major fungal agents of human and animal Sporotrichosis: Sporothrix schenckii and Sporothrix brasiliensis.</title>
        <authorList>
            <person name="Teixeira M.M."/>
            <person name="de Almeida L.G."/>
            <person name="Kubitschek-Barreira P."/>
            <person name="Alves F.L."/>
            <person name="Kioshima E.S."/>
            <person name="Abadio A.K."/>
            <person name="Fernandes L."/>
            <person name="Derengowski L.S."/>
            <person name="Ferreira K.S."/>
            <person name="Souza R.C."/>
            <person name="Ruiz J.C."/>
            <person name="de Andrade N.C."/>
            <person name="Paes H.C."/>
            <person name="Nicola A.M."/>
            <person name="Albuquerque P."/>
            <person name="Gerber A.L."/>
            <person name="Martins V.P."/>
            <person name="Peconick L.D."/>
            <person name="Neto A.V."/>
            <person name="Chaucanez C.B."/>
            <person name="Silva P.A."/>
            <person name="Cunha O.L."/>
            <person name="de Oliveira F.F."/>
            <person name="dos Santos T.C."/>
            <person name="Barros A.L."/>
            <person name="Soares M.A."/>
            <person name="de Oliveira L.M."/>
            <person name="Marini M.M."/>
            <person name="Villalobos-Duno H."/>
            <person name="Cunha M.M."/>
            <person name="de Hoog S."/>
            <person name="da Silveira J.F."/>
            <person name="Henrissat B."/>
            <person name="Nino-Vega G.A."/>
            <person name="Cisalpino P.S."/>
            <person name="Mora-Montes H.M."/>
            <person name="Almeida S.R."/>
            <person name="Stajich J.E."/>
            <person name="Lopes-Bezerra L.M."/>
            <person name="Vasconcelos A.T."/>
            <person name="Felipe M.S."/>
        </authorList>
    </citation>
    <scope>NUCLEOTIDE SEQUENCE [LARGE SCALE GENOMIC DNA]</scope>
    <source>
        <strain evidence="17 18">5110</strain>
    </source>
</reference>
<evidence type="ECO:0000256" key="13">
    <source>
        <dbReference type="ARBA" id="ARBA00031116"/>
    </source>
</evidence>
<keyword evidence="12 15" id="KW-0472">Membrane</keyword>
<keyword evidence="10 15" id="KW-1133">Transmembrane helix</keyword>
<dbReference type="PANTHER" id="PTHR15929">
    <property type="entry name" value="STORE-OPERATED CALCIUM ENTRY-ASSOCIATED REGULATORY FACTOR"/>
    <property type="match status" value="1"/>
</dbReference>
<evidence type="ECO:0000256" key="3">
    <source>
        <dbReference type="ARBA" id="ARBA00016584"/>
    </source>
</evidence>
<feature type="compositionally biased region" description="Gly residues" evidence="14">
    <location>
        <begin position="200"/>
        <end position="219"/>
    </location>
</feature>
<feature type="signal peptide" evidence="16">
    <location>
        <begin position="1"/>
        <end position="25"/>
    </location>
</feature>
<accession>A0A0C2IMR7</accession>
<feature type="chain" id="PRO_5002167096" description="Store-operated calcium entry-associated regulatory factor" evidence="16">
    <location>
        <begin position="26"/>
        <end position="324"/>
    </location>
</feature>
<dbReference type="GeneID" id="63680720"/>
<keyword evidence="7 16" id="KW-0732">Signal</keyword>
<evidence type="ECO:0000256" key="5">
    <source>
        <dbReference type="ARBA" id="ARBA00022568"/>
    </source>
</evidence>
<evidence type="ECO:0000256" key="1">
    <source>
        <dbReference type="ARBA" id="ARBA00004115"/>
    </source>
</evidence>
<keyword evidence="6 15" id="KW-0812">Transmembrane</keyword>
<keyword evidence="8" id="KW-0256">Endoplasmic reticulum</keyword>
<evidence type="ECO:0000256" key="12">
    <source>
        <dbReference type="ARBA" id="ARBA00023136"/>
    </source>
</evidence>
<name>A0A0C2IMR7_9PEZI</name>
<comment type="similarity">
    <text evidence="2">Belongs to the SARAF family.</text>
</comment>
<proteinExistence type="inferred from homology"/>
<evidence type="ECO:0000256" key="9">
    <source>
        <dbReference type="ARBA" id="ARBA00022837"/>
    </source>
</evidence>
<dbReference type="VEuPathDB" id="FungiDB:SPBR_07545"/>
<dbReference type="GO" id="GO:0005789">
    <property type="term" value="C:endoplasmic reticulum membrane"/>
    <property type="evidence" value="ECO:0007669"/>
    <property type="project" value="UniProtKB-SubCell"/>
</dbReference>
<dbReference type="Proteomes" id="UP000031575">
    <property type="component" value="Unassembled WGS sequence"/>
</dbReference>
<dbReference type="RefSeq" id="XP_040616325.1">
    <property type="nucleotide sequence ID" value="XM_040765799.1"/>
</dbReference>
<dbReference type="AlphaFoldDB" id="A0A0C2IMR7"/>
<dbReference type="GO" id="GO:0006816">
    <property type="term" value="P:calcium ion transport"/>
    <property type="evidence" value="ECO:0007669"/>
    <property type="project" value="UniProtKB-KW"/>
</dbReference>
<keyword evidence="18" id="KW-1185">Reference proteome</keyword>
<sequence length="324" mass="34364">MHLAAWTPWCVALAALAALPSSTAAASSKNSKNAILLSKVQSLTLRAGKMTTHRRVAAVPQLSCTANPQRLCDLFTVDTMRCTNQGSGYDAEDIQWSCTASLPPEFKLGSTDVVCEGYSSGHDPYVLKGSCAVEYRLVLTDFGEQQYPDLAGEARKTSWGADKTFNWVFWCIFVAIALWILWAMFMGERARDRGDRNNRPGGGFWGGGGGGGGGDGPGFGPDNDPPPPYPGTKQWDGGQQQQQGWRPGFWTGAATGATAAYLASTRNNRNNRDNSSGYYGDQYGGGRRAGSTWGGSGGAGPSSSSSSVSSARQPSTGFGGTQRR</sequence>
<evidence type="ECO:0000256" key="6">
    <source>
        <dbReference type="ARBA" id="ARBA00022692"/>
    </source>
</evidence>
<evidence type="ECO:0000313" key="17">
    <source>
        <dbReference type="EMBL" id="KIH88315.1"/>
    </source>
</evidence>
<feature type="region of interest" description="Disordered" evidence="14">
    <location>
        <begin position="264"/>
        <end position="324"/>
    </location>
</feature>
<evidence type="ECO:0000256" key="4">
    <source>
        <dbReference type="ARBA" id="ARBA00022448"/>
    </source>
</evidence>
<evidence type="ECO:0000256" key="14">
    <source>
        <dbReference type="SAM" id="MobiDB-lite"/>
    </source>
</evidence>
<dbReference type="EMBL" id="AWTV01000009">
    <property type="protein sequence ID" value="KIH88315.1"/>
    <property type="molecule type" value="Genomic_DNA"/>
</dbReference>
<feature type="transmembrane region" description="Helical" evidence="15">
    <location>
        <begin position="167"/>
        <end position="186"/>
    </location>
</feature>
<dbReference type="InterPro" id="IPR009567">
    <property type="entry name" value="SARAF"/>
</dbReference>
<comment type="caution">
    <text evidence="17">The sequence shown here is derived from an EMBL/GenBank/DDBJ whole genome shotgun (WGS) entry which is preliminary data.</text>
</comment>
<evidence type="ECO:0000256" key="11">
    <source>
        <dbReference type="ARBA" id="ARBA00023065"/>
    </source>
</evidence>
<evidence type="ECO:0000256" key="8">
    <source>
        <dbReference type="ARBA" id="ARBA00022824"/>
    </source>
</evidence>
<evidence type="ECO:0000256" key="7">
    <source>
        <dbReference type="ARBA" id="ARBA00022729"/>
    </source>
</evidence>
<evidence type="ECO:0000256" key="15">
    <source>
        <dbReference type="SAM" id="Phobius"/>
    </source>
</evidence>
<evidence type="ECO:0000256" key="2">
    <source>
        <dbReference type="ARBA" id="ARBA00006833"/>
    </source>
</evidence>
<dbReference type="HOGENOM" id="CLU_046802_1_0_1"/>
<feature type="compositionally biased region" description="Low complexity" evidence="14">
    <location>
        <begin position="301"/>
        <end position="312"/>
    </location>
</feature>
<evidence type="ECO:0000256" key="16">
    <source>
        <dbReference type="SAM" id="SignalP"/>
    </source>
</evidence>
<dbReference type="OrthoDB" id="20303at2759"/>
<keyword evidence="11" id="KW-0406">Ion transport</keyword>
<keyword evidence="4" id="KW-0813">Transport</keyword>
<keyword evidence="9" id="KW-0106">Calcium</keyword>
<evidence type="ECO:0000256" key="10">
    <source>
        <dbReference type="ARBA" id="ARBA00022989"/>
    </source>
</evidence>
<dbReference type="Pfam" id="PF06682">
    <property type="entry name" value="SARAF"/>
    <property type="match status" value="1"/>
</dbReference>
<dbReference type="PANTHER" id="PTHR15929:SF0">
    <property type="entry name" value="STORE-OPERATED CALCIUM ENTRY-ASSOCIATED REGULATORY FACTOR"/>
    <property type="match status" value="1"/>
</dbReference>
<comment type="subcellular location">
    <subcellularLocation>
        <location evidence="1">Endoplasmic reticulum membrane</location>
        <topology evidence="1">Single-pass type I membrane protein</topology>
    </subcellularLocation>
</comment>
<dbReference type="GO" id="GO:2001256">
    <property type="term" value="P:regulation of store-operated calcium entry"/>
    <property type="evidence" value="ECO:0007669"/>
    <property type="project" value="InterPro"/>
</dbReference>
<protein>
    <recommendedName>
        <fullName evidence="3">Store-operated calcium entry-associated regulatory factor</fullName>
    </recommendedName>
    <alternativeName>
        <fullName evidence="13">Transmembrane protein 66</fullName>
    </alternativeName>
</protein>
<gene>
    <name evidence="17" type="ORF">SPBR_07545</name>
</gene>